<name>A0ACC1CCL4_9ROSI</name>
<gene>
    <name evidence="1" type="ORF">Patl1_01113</name>
</gene>
<proteinExistence type="predicted"/>
<comment type="caution">
    <text evidence="1">The sequence shown here is derived from an EMBL/GenBank/DDBJ whole genome shotgun (WGS) entry which is preliminary data.</text>
</comment>
<sequence length="123" mass="13704">MDVKNVFDVSSYFLFEATGDSEADVVVDPNIVTAINHEDDDAESCSYILSGFPFVCDVNNGFDAQAVHVDDEVEEGEEVHSYRTWSSQEQNGISGDKKSNDSSEKVMSEMEKNKLFWETCLAS</sequence>
<evidence type="ECO:0000313" key="1">
    <source>
        <dbReference type="EMBL" id="KAJ0113313.1"/>
    </source>
</evidence>
<protein>
    <submittedName>
        <fullName evidence="1">Uncharacterized protein</fullName>
    </submittedName>
</protein>
<keyword evidence="2" id="KW-1185">Reference proteome</keyword>
<reference evidence="2" key="1">
    <citation type="journal article" date="2023" name="G3 (Bethesda)">
        <title>Genome assembly and association tests identify interacting loci associated with vigor, precocity, and sex in interspecific pistachio rootstocks.</title>
        <authorList>
            <person name="Palmer W."/>
            <person name="Jacygrad E."/>
            <person name="Sagayaradj S."/>
            <person name="Cavanaugh K."/>
            <person name="Han R."/>
            <person name="Bertier L."/>
            <person name="Beede B."/>
            <person name="Kafkas S."/>
            <person name="Golino D."/>
            <person name="Preece J."/>
            <person name="Michelmore R."/>
        </authorList>
    </citation>
    <scope>NUCLEOTIDE SEQUENCE [LARGE SCALE GENOMIC DNA]</scope>
</reference>
<organism evidence="1 2">
    <name type="scientific">Pistacia atlantica</name>
    <dbReference type="NCBI Taxonomy" id="434234"/>
    <lineage>
        <taxon>Eukaryota</taxon>
        <taxon>Viridiplantae</taxon>
        <taxon>Streptophyta</taxon>
        <taxon>Embryophyta</taxon>
        <taxon>Tracheophyta</taxon>
        <taxon>Spermatophyta</taxon>
        <taxon>Magnoliopsida</taxon>
        <taxon>eudicotyledons</taxon>
        <taxon>Gunneridae</taxon>
        <taxon>Pentapetalae</taxon>
        <taxon>rosids</taxon>
        <taxon>malvids</taxon>
        <taxon>Sapindales</taxon>
        <taxon>Anacardiaceae</taxon>
        <taxon>Pistacia</taxon>
    </lineage>
</organism>
<dbReference type="EMBL" id="CM047897">
    <property type="protein sequence ID" value="KAJ0113313.1"/>
    <property type="molecule type" value="Genomic_DNA"/>
</dbReference>
<evidence type="ECO:0000313" key="2">
    <source>
        <dbReference type="Proteomes" id="UP001164250"/>
    </source>
</evidence>
<accession>A0ACC1CCL4</accession>
<dbReference type="Proteomes" id="UP001164250">
    <property type="component" value="Chromosome 1"/>
</dbReference>